<organism evidence="3 4">
    <name type="scientific">Photobacterium alginatilyticum</name>
    <dbReference type="NCBI Taxonomy" id="1775171"/>
    <lineage>
        <taxon>Bacteria</taxon>
        <taxon>Pseudomonadati</taxon>
        <taxon>Pseudomonadota</taxon>
        <taxon>Gammaproteobacteria</taxon>
        <taxon>Vibrionales</taxon>
        <taxon>Vibrionaceae</taxon>
        <taxon>Photobacterium</taxon>
    </lineage>
</organism>
<keyword evidence="4" id="KW-1185">Reference proteome</keyword>
<dbReference type="SUPFAM" id="SSF53300">
    <property type="entry name" value="vWA-like"/>
    <property type="match status" value="1"/>
</dbReference>
<evidence type="ECO:0000313" key="4">
    <source>
        <dbReference type="Proteomes" id="UP000738517"/>
    </source>
</evidence>
<evidence type="ECO:0000313" key="3">
    <source>
        <dbReference type="EMBL" id="NBI55401.1"/>
    </source>
</evidence>
<reference evidence="3 4" key="1">
    <citation type="journal article" date="2017" name="Int. J. Syst. Evol. Microbiol.">
        <title>Photobacterium alginatilyticum sp. nov., a marine bacterium isolated from bottom seawater.</title>
        <authorList>
            <person name="Wang X."/>
            <person name="Wang Y."/>
            <person name="Yang X."/>
            <person name="Sun H."/>
            <person name="Li B."/>
            <person name="Zhang X.H."/>
        </authorList>
    </citation>
    <scope>NUCLEOTIDE SEQUENCE [LARGE SCALE GENOMIC DNA]</scope>
    <source>
        <strain evidence="3 4">P03D4</strain>
    </source>
</reference>
<dbReference type="Proteomes" id="UP000738517">
    <property type="component" value="Unassembled WGS sequence"/>
</dbReference>
<dbReference type="EMBL" id="RSEJ01000030">
    <property type="protein sequence ID" value="NBI55401.1"/>
    <property type="molecule type" value="Genomic_DNA"/>
</dbReference>
<gene>
    <name evidence="3" type="ORF">EIZ48_23060</name>
</gene>
<sequence length="408" mass="44921">MTSRFGQCAEFSVLSKQRGAISLTFVMLLPVLLAVMSMAVLFSMYTQALVRAGQASDAASIVCAYQQQGSSTMARNYLDYYRPVFVPDAVPASSQMDTQNGCHVSTQYSFEPLMPEVLPAAVESGKQVHASSVSTSRLVASVSSQPTEFSLVLDISGSMVKKLPQLKQIITDVIEDINSLNSQVRFSIVPFQTGVTVKDAPWYSRSLNKAKCVDGLSYTAGRWDPEKTVDDLDSPAATLSMRDVTPGPWLDRCSETATILPLTGDLSQLKSYVAELKTSGSSTASYQGLIWGVRTLTEKWQQEWEVEALHAIKPAQRLVLFTDGKDSPRYPEYLDELIEADLCNVIRQDLGIEMSFIGFGVDDSRLEQFRKCTGRGDLVYDANNTADLEAYFRSALQLETSTRIVLGK</sequence>
<dbReference type="RefSeq" id="WP_160656890.1">
    <property type="nucleotide sequence ID" value="NZ_RSEJ01000030.1"/>
</dbReference>
<keyword evidence="1" id="KW-0812">Transmembrane</keyword>
<evidence type="ECO:0000259" key="2">
    <source>
        <dbReference type="PROSITE" id="PS50234"/>
    </source>
</evidence>
<accession>A0ABW9YQV2</accession>
<dbReference type="InterPro" id="IPR036465">
    <property type="entry name" value="vWFA_dom_sf"/>
</dbReference>
<keyword evidence="1" id="KW-0472">Membrane</keyword>
<dbReference type="PROSITE" id="PS50234">
    <property type="entry name" value="VWFA"/>
    <property type="match status" value="1"/>
</dbReference>
<dbReference type="InterPro" id="IPR002035">
    <property type="entry name" value="VWF_A"/>
</dbReference>
<proteinExistence type="predicted"/>
<protein>
    <submittedName>
        <fullName evidence="3">VWA domain-containing protein</fullName>
    </submittedName>
</protein>
<feature type="transmembrane region" description="Helical" evidence="1">
    <location>
        <begin position="21"/>
        <end position="45"/>
    </location>
</feature>
<evidence type="ECO:0000256" key="1">
    <source>
        <dbReference type="SAM" id="Phobius"/>
    </source>
</evidence>
<feature type="domain" description="VWFA" evidence="2">
    <location>
        <begin position="148"/>
        <end position="396"/>
    </location>
</feature>
<dbReference type="Gene3D" id="3.40.50.410">
    <property type="entry name" value="von Willebrand factor, type A domain"/>
    <property type="match status" value="2"/>
</dbReference>
<name>A0ABW9YQV2_9GAMM</name>
<comment type="caution">
    <text evidence="3">The sequence shown here is derived from an EMBL/GenBank/DDBJ whole genome shotgun (WGS) entry which is preliminary data.</text>
</comment>
<keyword evidence="1" id="KW-1133">Transmembrane helix</keyword>